<dbReference type="Proteomes" id="UP000306562">
    <property type="component" value="Chromosome"/>
</dbReference>
<gene>
    <name evidence="6" type="primary">atsC_3</name>
    <name evidence="6" type="ORF">NCTC10696_03804</name>
</gene>
<evidence type="ECO:0000256" key="4">
    <source>
        <dbReference type="ARBA" id="ARBA00022840"/>
    </source>
</evidence>
<evidence type="ECO:0000256" key="2">
    <source>
        <dbReference type="ARBA" id="ARBA00022448"/>
    </source>
</evidence>
<keyword evidence="3" id="KW-0547">Nucleotide-binding</keyword>
<dbReference type="InterPro" id="IPR027417">
    <property type="entry name" value="P-loop_NTPase"/>
</dbReference>
<comment type="similarity">
    <text evidence="1">Belongs to the ABC transporter superfamily.</text>
</comment>
<reference evidence="6 7" key="1">
    <citation type="submission" date="2019-05" db="EMBL/GenBank/DDBJ databases">
        <authorList>
            <consortium name="Pathogen Informatics"/>
        </authorList>
    </citation>
    <scope>NUCLEOTIDE SEQUENCE [LARGE SCALE GENOMIC DNA]</scope>
    <source>
        <strain evidence="6 7">NCTC10696</strain>
    </source>
</reference>
<evidence type="ECO:0000313" key="7">
    <source>
        <dbReference type="Proteomes" id="UP000306562"/>
    </source>
</evidence>
<feature type="domain" description="ABC transporter" evidence="5">
    <location>
        <begin position="9"/>
        <end position="240"/>
    </location>
</feature>
<dbReference type="PANTHER" id="PTHR42788:SF13">
    <property type="entry name" value="ALIPHATIC SULFONATES IMPORT ATP-BINDING PROTEIN SSUB"/>
    <property type="match status" value="1"/>
</dbReference>
<dbReference type="RefSeq" id="WP_057023587.1">
    <property type="nucleotide sequence ID" value="NZ_CBCSGQ010000015.1"/>
</dbReference>
<proteinExistence type="inferred from homology"/>
<dbReference type="InterPro" id="IPR017871">
    <property type="entry name" value="ABC_transporter-like_CS"/>
</dbReference>
<dbReference type="InterPro" id="IPR003439">
    <property type="entry name" value="ABC_transporter-like_ATP-bd"/>
</dbReference>
<keyword evidence="6" id="KW-0378">Hydrolase</keyword>
<dbReference type="PANTHER" id="PTHR42788">
    <property type="entry name" value="TAURINE IMPORT ATP-BINDING PROTEIN-RELATED"/>
    <property type="match status" value="1"/>
</dbReference>
<dbReference type="PROSITE" id="PS50893">
    <property type="entry name" value="ABC_TRANSPORTER_2"/>
    <property type="match status" value="1"/>
</dbReference>
<sequence length="274" mass="30693">MKTAADPVVRFSHVSKVFKLEDGDFQAIQDVSLDIADGEFVAIVGASGCGKSTLLRLLIGLDRAFSGNISIDGRPVEGVGSGRGIVFQEHRLFPWLNVSENIGLALGNTVLDPEAKRKRIESMVELVGLEKFSRAYPHQLSGGMAQRVAIARGLVTSPRLLLLDEPFSALDALTRQQIQDELLNIRQRYRVTTVLVTHDVEEAIYLADRVVVLQPRPGRIKDIVDIDLPRPRQRSGYDFYRLKEALLHRLTKEGEYELAERNLLKEIPLRFIAQ</sequence>
<evidence type="ECO:0000256" key="3">
    <source>
        <dbReference type="ARBA" id="ARBA00022741"/>
    </source>
</evidence>
<dbReference type="AlphaFoldDB" id="A0AAX3I9V7"/>
<dbReference type="SMART" id="SM00382">
    <property type="entry name" value="AAA"/>
    <property type="match status" value="1"/>
</dbReference>
<accession>A0AAX3I9V7</accession>
<dbReference type="EMBL" id="LR590482">
    <property type="protein sequence ID" value="VTR02247.1"/>
    <property type="molecule type" value="Genomic_DNA"/>
</dbReference>
<evidence type="ECO:0000313" key="6">
    <source>
        <dbReference type="EMBL" id="VTR02247.1"/>
    </source>
</evidence>
<dbReference type="InterPro" id="IPR050166">
    <property type="entry name" value="ABC_transporter_ATP-bind"/>
</dbReference>
<keyword evidence="2" id="KW-0813">Transport</keyword>
<dbReference type="InterPro" id="IPR003593">
    <property type="entry name" value="AAA+_ATPase"/>
</dbReference>
<protein>
    <submittedName>
        <fullName evidence="6">Sulfate ester transporter ATP-binding component</fullName>
        <ecNumber evidence="6">3.6.3.-</ecNumber>
    </submittedName>
</protein>
<evidence type="ECO:0000256" key="1">
    <source>
        <dbReference type="ARBA" id="ARBA00005417"/>
    </source>
</evidence>
<dbReference type="GO" id="GO:0016887">
    <property type="term" value="F:ATP hydrolysis activity"/>
    <property type="evidence" value="ECO:0007669"/>
    <property type="project" value="InterPro"/>
</dbReference>
<evidence type="ECO:0000259" key="5">
    <source>
        <dbReference type="PROSITE" id="PS50893"/>
    </source>
</evidence>
<dbReference type="PROSITE" id="PS00211">
    <property type="entry name" value="ABC_TRANSPORTER_1"/>
    <property type="match status" value="1"/>
</dbReference>
<dbReference type="Pfam" id="PF00005">
    <property type="entry name" value="ABC_tran"/>
    <property type="match status" value="1"/>
</dbReference>
<organism evidence="6 7">
    <name type="scientific">Pseudomonas synxantha</name>
    <dbReference type="NCBI Taxonomy" id="47883"/>
    <lineage>
        <taxon>Bacteria</taxon>
        <taxon>Pseudomonadati</taxon>
        <taxon>Pseudomonadota</taxon>
        <taxon>Gammaproteobacteria</taxon>
        <taxon>Pseudomonadales</taxon>
        <taxon>Pseudomonadaceae</taxon>
        <taxon>Pseudomonas</taxon>
    </lineage>
</organism>
<dbReference type="GO" id="GO:0005524">
    <property type="term" value="F:ATP binding"/>
    <property type="evidence" value="ECO:0007669"/>
    <property type="project" value="UniProtKB-KW"/>
</dbReference>
<dbReference type="Gene3D" id="3.40.50.300">
    <property type="entry name" value="P-loop containing nucleotide triphosphate hydrolases"/>
    <property type="match status" value="1"/>
</dbReference>
<dbReference type="CDD" id="cd03293">
    <property type="entry name" value="ABC_NrtD_SsuB_transporters"/>
    <property type="match status" value="1"/>
</dbReference>
<keyword evidence="4 6" id="KW-0067">ATP-binding</keyword>
<dbReference type="SUPFAM" id="SSF52540">
    <property type="entry name" value="P-loop containing nucleoside triphosphate hydrolases"/>
    <property type="match status" value="1"/>
</dbReference>
<name>A0AAX3I9V7_9PSED</name>
<dbReference type="EC" id="3.6.3.-" evidence="6"/>